<keyword evidence="3" id="KW-1185">Reference proteome</keyword>
<gene>
    <name evidence="2" type="ORF">EDF62_2837</name>
</gene>
<protein>
    <submittedName>
        <fullName evidence="2">Uncharacterized protein</fullName>
    </submittedName>
</protein>
<reference evidence="2 3" key="1">
    <citation type="submission" date="2019-03" db="EMBL/GenBank/DDBJ databases">
        <title>Genomic analyses of the natural microbiome of Caenorhabditis elegans.</title>
        <authorList>
            <person name="Samuel B."/>
        </authorList>
    </citation>
    <scope>NUCLEOTIDE SEQUENCE [LARGE SCALE GENOMIC DNA]</scope>
    <source>
        <strain evidence="2 3">JUb18</strain>
    </source>
</reference>
<comment type="caution">
    <text evidence="2">The sequence shown here is derived from an EMBL/GenBank/DDBJ whole genome shotgun (WGS) entry which is preliminary data.</text>
</comment>
<evidence type="ECO:0000313" key="2">
    <source>
        <dbReference type="EMBL" id="TDP90269.1"/>
    </source>
</evidence>
<dbReference type="RefSeq" id="WP_133617454.1">
    <property type="nucleotide sequence ID" value="NZ_SNYA01000007.1"/>
</dbReference>
<name>A0A4R6RTL9_9MICO</name>
<evidence type="ECO:0000313" key="3">
    <source>
        <dbReference type="Proteomes" id="UP000295601"/>
    </source>
</evidence>
<sequence length="380" mass="42463">MKLDLRWLAAPEAEVAQAIARVRKESRPSWVPTKRQVLVHVNHCLMLWYLCIVWMTLGVRIDTLQDNRIEPRDTRDIVVLSAIFVVWLLGAIWLVRWSARPPSRKALMGEWRQTLTALAHGFTPASRREAPFSSLISPSRGNGYAHPRFVSPVVEFGNMMLRRPGTGEWHYLAVTLPAPMPHLIFEAVAAGKAAGSLPAGIKRSQRLPLEGDFDGAYRLFVPEGYERDALFVVTPDVMAALVDHAHGFHVELVDDRILFFAAAQADFTREGPWRDVERLLTGAVPPILASSARYRDDRLPDQNYSPTVETVRAALENPGQPWLAPPPRIRATGQRLDARDRRIGAWSVVGAVAWTLTLTILYVVPGLFAFAGFMSIVDGK</sequence>
<feature type="transmembrane region" description="Helical" evidence="1">
    <location>
        <begin position="37"/>
        <end position="57"/>
    </location>
</feature>
<dbReference type="AlphaFoldDB" id="A0A4R6RTL9"/>
<feature type="transmembrane region" description="Helical" evidence="1">
    <location>
        <begin position="343"/>
        <end position="376"/>
    </location>
</feature>
<keyword evidence="1" id="KW-1133">Transmembrane helix</keyword>
<dbReference type="Proteomes" id="UP000295601">
    <property type="component" value="Unassembled WGS sequence"/>
</dbReference>
<proteinExistence type="predicted"/>
<dbReference type="EMBL" id="SNYA01000007">
    <property type="protein sequence ID" value="TDP90269.1"/>
    <property type="molecule type" value="Genomic_DNA"/>
</dbReference>
<keyword evidence="1" id="KW-0812">Transmembrane</keyword>
<accession>A0A4R6RTL9</accession>
<dbReference type="OrthoDB" id="5054050at2"/>
<evidence type="ECO:0000256" key="1">
    <source>
        <dbReference type="SAM" id="Phobius"/>
    </source>
</evidence>
<feature type="transmembrane region" description="Helical" evidence="1">
    <location>
        <begin position="77"/>
        <end position="95"/>
    </location>
</feature>
<organism evidence="2 3">
    <name type="scientific">Leucobacter luti</name>
    <dbReference type="NCBI Taxonomy" id="340320"/>
    <lineage>
        <taxon>Bacteria</taxon>
        <taxon>Bacillati</taxon>
        <taxon>Actinomycetota</taxon>
        <taxon>Actinomycetes</taxon>
        <taxon>Micrococcales</taxon>
        <taxon>Microbacteriaceae</taxon>
        <taxon>Leucobacter</taxon>
    </lineage>
</organism>
<keyword evidence="1" id="KW-0472">Membrane</keyword>